<comment type="caution">
    <text evidence="2">The sequence shown here is derived from an EMBL/GenBank/DDBJ whole genome shotgun (WGS) entry which is preliminary data.</text>
</comment>
<organism evidence="2 6">
    <name type="scientific">Fusarium oxysporum f. sp. raphani</name>
    <dbReference type="NCBI Taxonomy" id="96318"/>
    <lineage>
        <taxon>Eukaryota</taxon>
        <taxon>Fungi</taxon>
        <taxon>Dikarya</taxon>
        <taxon>Ascomycota</taxon>
        <taxon>Pezizomycotina</taxon>
        <taxon>Sordariomycetes</taxon>
        <taxon>Hypocreomycetidae</taxon>
        <taxon>Hypocreales</taxon>
        <taxon>Nectriaceae</taxon>
        <taxon>Fusarium</taxon>
        <taxon>Fusarium oxysporum species complex</taxon>
    </lineage>
</organism>
<dbReference type="Proteomes" id="UP000693942">
    <property type="component" value="Unassembled WGS sequence"/>
</dbReference>
<accession>A0A8J5P1U6</accession>
<evidence type="ECO:0000313" key="6">
    <source>
        <dbReference type="Proteomes" id="UP000693942"/>
    </source>
</evidence>
<evidence type="ECO:0000313" key="4">
    <source>
        <dbReference type="EMBL" id="KAG7432538.1"/>
    </source>
</evidence>
<evidence type="ECO:0000313" key="3">
    <source>
        <dbReference type="EMBL" id="KAG7429510.1"/>
    </source>
</evidence>
<gene>
    <name evidence="5" type="ORF">Forpi1262_v006013</name>
    <name evidence="4" type="ORF">Forpi1262_v006964</name>
    <name evidence="3" type="ORF">Forpi1262_v009543</name>
    <name evidence="2" type="ORF">Forpi1262_v017228</name>
    <name evidence="1" type="ORF">Forpi1262_v017298</name>
</gene>
<evidence type="ECO:0000313" key="2">
    <source>
        <dbReference type="EMBL" id="KAG7413218.1"/>
    </source>
</evidence>
<dbReference type="EMBL" id="JAELUR010000004">
    <property type="protein sequence ID" value="KAG7433297.1"/>
    <property type="molecule type" value="Genomic_DNA"/>
</dbReference>
<evidence type="ECO:0000313" key="1">
    <source>
        <dbReference type="EMBL" id="KAG7411751.1"/>
    </source>
</evidence>
<protein>
    <submittedName>
        <fullName evidence="2">Uncharacterized protein</fullName>
    </submittedName>
</protein>
<dbReference type="EMBL" id="JAELUR010000023">
    <property type="protein sequence ID" value="KAG7413218.1"/>
    <property type="molecule type" value="Genomic_DNA"/>
</dbReference>
<dbReference type="EMBL" id="JAELUR010000007">
    <property type="protein sequence ID" value="KAG7429510.1"/>
    <property type="molecule type" value="Genomic_DNA"/>
</dbReference>
<name>A0A8J5P1U6_FUSOX</name>
<dbReference type="AlphaFoldDB" id="A0A8J5P1U6"/>
<reference evidence="2" key="1">
    <citation type="submission" date="2021-04" db="EMBL/GenBank/DDBJ databases">
        <title>First draft genome resource for Brassicaceae pathogens Fusarium oxysporum f. sp. raphani and Fusarium oxysporum f. sp. rapae.</title>
        <authorList>
            <person name="Asai S."/>
        </authorList>
    </citation>
    <scope>NUCLEOTIDE SEQUENCE</scope>
    <source>
        <strain evidence="2">Tf1262</strain>
    </source>
</reference>
<sequence length="115" mass="12580">MAPNYNKNNDFKIFEDNTRTVPCPVPSNQNNQFVLQPAVAANNLPGHLGTGQVVHEAAGFFQPIPQLVLHGQENLGVQQPVHNVFNTNATYGVQHQLCSCWGSSNCSNIEPGIQR</sequence>
<proteinExistence type="predicted"/>
<dbReference type="EMBL" id="JAELUR010000024">
    <property type="protein sequence ID" value="KAG7411751.1"/>
    <property type="molecule type" value="Genomic_DNA"/>
</dbReference>
<dbReference type="EMBL" id="JAELUR010000004">
    <property type="protein sequence ID" value="KAG7432538.1"/>
    <property type="molecule type" value="Genomic_DNA"/>
</dbReference>
<evidence type="ECO:0000313" key="5">
    <source>
        <dbReference type="EMBL" id="KAG7433297.1"/>
    </source>
</evidence>